<sequence precursor="true">MRVISWAAPMVLAALSVSPAMANPQAFEDNKVHLKTCDGNHVTVRWLGDDFKVALFGKATGAAQGSFEFLGWDGNCQKAKWNTADAAFAVGNGDSARPSPFLKYVAEDDAKWIGVRNGDGFFVTRVAKAGENVSNTRLAELADWLKRTSPEFTPGAALAKQLSIAASD</sequence>
<dbReference type="AlphaFoldDB" id="D8JRV3"/>
<reference evidence="3" key="1">
    <citation type="journal article" date="2011" name="J. Bacteriol.">
        <title>Genome sequences of eight morphologically diverse alphaproteobacteria.</title>
        <authorList>
            <consortium name="US DOE Joint Genome Institute"/>
            <person name="Brown P.J."/>
            <person name="Kysela D.T."/>
            <person name="Buechlein A."/>
            <person name="Hemmerich C."/>
            <person name="Brun Y.V."/>
        </authorList>
    </citation>
    <scope>NUCLEOTIDE SEQUENCE [LARGE SCALE GENOMIC DNA]</scope>
    <source>
        <strain evidence="3">ATCC 51888 / DSM 1869 / NCIB 11706 / TK 0415</strain>
    </source>
</reference>
<dbReference type="HOGENOM" id="CLU_1584251_0_0_5"/>
<dbReference type="STRING" id="582899.Hden_2374"/>
<name>D8JRV3_HYPDA</name>
<keyword evidence="3" id="KW-1185">Reference proteome</keyword>
<feature type="signal peptide" evidence="1">
    <location>
        <begin position="1"/>
        <end position="22"/>
    </location>
</feature>
<keyword evidence="1" id="KW-0732">Signal</keyword>
<protein>
    <submittedName>
        <fullName evidence="2">Uncharacterized protein</fullName>
    </submittedName>
</protein>
<gene>
    <name evidence="2" type="ordered locus">Hden_2374</name>
</gene>
<evidence type="ECO:0000313" key="3">
    <source>
        <dbReference type="Proteomes" id="UP000002033"/>
    </source>
</evidence>
<proteinExistence type="predicted"/>
<organism evidence="2 3">
    <name type="scientific">Hyphomicrobium denitrificans (strain ATCC 51888 / DSM 1869 / NCIMB 11706 / TK 0415)</name>
    <dbReference type="NCBI Taxonomy" id="582899"/>
    <lineage>
        <taxon>Bacteria</taxon>
        <taxon>Pseudomonadati</taxon>
        <taxon>Pseudomonadota</taxon>
        <taxon>Alphaproteobacteria</taxon>
        <taxon>Hyphomicrobiales</taxon>
        <taxon>Hyphomicrobiaceae</taxon>
        <taxon>Hyphomicrobium</taxon>
    </lineage>
</organism>
<dbReference type="EMBL" id="CP002083">
    <property type="protein sequence ID" value="ADJ24171.1"/>
    <property type="molecule type" value="Genomic_DNA"/>
</dbReference>
<feature type="chain" id="PRO_5003116413" evidence="1">
    <location>
        <begin position="23"/>
        <end position="168"/>
    </location>
</feature>
<accession>D8JRV3</accession>
<evidence type="ECO:0000256" key="1">
    <source>
        <dbReference type="SAM" id="SignalP"/>
    </source>
</evidence>
<evidence type="ECO:0000313" key="2">
    <source>
        <dbReference type="EMBL" id="ADJ24171.1"/>
    </source>
</evidence>
<dbReference type="Proteomes" id="UP000002033">
    <property type="component" value="Chromosome"/>
</dbReference>
<dbReference type="KEGG" id="hdn:Hden_2374"/>